<dbReference type="OrthoDB" id="6629158at2"/>
<protein>
    <recommendedName>
        <fullName evidence="4">Nitrite reductase</fullName>
    </recommendedName>
</protein>
<evidence type="ECO:0000313" key="3">
    <source>
        <dbReference type="Proteomes" id="UP000029444"/>
    </source>
</evidence>
<reference evidence="2 3" key="1">
    <citation type="submission" date="2012-09" db="EMBL/GenBank/DDBJ databases">
        <title>Genome Sequence of alkane-degrading Bacterium Alcanivorax sp. 19-m-6.</title>
        <authorList>
            <person name="Lai Q."/>
            <person name="Shao Z."/>
        </authorList>
    </citation>
    <scope>NUCLEOTIDE SEQUENCE [LARGE SCALE GENOMIC DNA]</scope>
    <source>
        <strain evidence="2 3">19-m-6</strain>
    </source>
</reference>
<evidence type="ECO:0000313" key="2">
    <source>
        <dbReference type="EMBL" id="KGD63371.1"/>
    </source>
</evidence>
<dbReference type="STRING" id="1177154.Y5S_03357"/>
<feature type="transmembrane region" description="Helical" evidence="1">
    <location>
        <begin position="82"/>
        <end position="100"/>
    </location>
</feature>
<accession>A0A095SFF3</accession>
<feature type="transmembrane region" description="Helical" evidence="1">
    <location>
        <begin position="106"/>
        <end position="129"/>
    </location>
</feature>
<dbReference type="EMBL" id="ARXV01000018">
    <property type="protein sequence ID" value="KGD63371.1"/>
    <property type="molecule type" value="Genomic_DNA"/>
</dbReference>
<keyword evidence="1" id="KW-0472">Membrane</keyword>
<name>A0A095SFF3_9GAMM</name>
<gene>
    <name evidence="2" type="ORF">Y5S_03357</name>
</gene>
<evidence type="ECO:0000256" key="1">
    <source>
        <dbReference type="SAM" id="Phobius"/>
    </source>
</evidence>
<proteinExistence type="predicted"/>
<feature type="transmembrane region" description="Helical" evidence="1">
    <location>
        <begin position="150"/>
        <end position="172"/>
    </location>
</feature>
<dbReference type="Proteomes" id="UP000029444">
    <property type="component" value="Unassembled WGS sequence"/>
</dbReference>
<keyword evidence="1" id="KW-0812">Transmembrane</keyword>
<sequence>MTTNTESNAALSSRTDEKRFRDMLLPALIFYVAFTAMFMIFDITIAKEPLADNLPFLPFLLAIANFAGDARKEWGWWNGIKVVSFITALAVSAAAIYQLAMDTVDIKMLALYPSTAVALLVASWLVRVIGRTPPFQFMGRHLSRLGAAKWFQRTVAFVLIAGAIVITVYAYWLRNYQG</sequence>
<evidence type="ECO:0008006" key="4">
    <source>
        <dbReference type="Google" id="ProtNLM"/>
    </source>
</evidence>
<feature type="transmembrane region" description="Helical" evidence="1">
    <location>
        <begin position="23"/>
        <end position="41"/>
    </location>
</feature>
<keyword evidence="1" id="KW-1133">Transmembrane helix</keyword>
<comment type="caution">
    <text evidence="2">The sequence shown here is derived from an EMBL/GenBank/DDBJ whole genome shotgun (WGS) entry which is preliminary data.</text>
</comment>
<keyword evidence="3" id="KW-1185">Reference proteome</keyword>
<dbReference type="RefSeq" id="WP_035234702.1">
    <property type="nucleotide sequence ID" value="NZ_ARXV01000018.1"/>
</dbReference>
<dbReference type="AlphaFoldDB" id="A0A095SFF3"/>
<dbReference type="PATRIC" id="fig|1177154.3.peg.3382"/>
<organism evidence="2 3">
    <name type="scientific">Alcanivorax nanhaiticus</name>
    <dbReference type="NCBI Taxonomy" id="1177154"/>
    <lineage>
        <taxon>Bacteria</taxon>
        <taxon>Pseudomonadati</taxon>
        <taxon>Pseudomonadota</taxon>
        <taxon>Gammaproteobacteria</taxon>
        <taxon>Oceanospirillales</taxon>
        <taxon>Alcanivoracaceae</taxon>
        <taxon>Alcanivorax</taxon>
    </lineage>
</organism>